<proteinExistence type="inferred from homology"/>
<evidence type="ECO:0000256" key="1">
    <source>
        <dbReference type="ARBA" id="ARBA00005495"/>
    </source>
</evidence>
<keyword evidence="8" id="KW-1185">Reference proteome</keyword>
<keyword evidence="3" id="KW-0862">Zinc</keyword>
<dbReference type="RefSeq" id="WP_268146406.1">
    <property type="nucleotide sequence ID" value="NZ_JAPPUW010000001.1"/>
</dbReference>
<evidence type="ECO:0000259" key="6">
    <source>
        <dbReference type="PROSITE" id="PS51891"/>
    </source>
</evidence>
<comment type="caution">
    <text evidence="7">The sequence shown here is derived from an EMBL/GenBank/DDBJ whole genome shotgun (WGS) entry which is preliminary data.</text>
</comment>
<dbReference type="Pfam" id="PF04828">
    <property type="entry name" value="GFA"/>
    <property type="match status" value="1"/>
</dbReference>
<reference evidence="7" key="1">
    <citation type="submission" date="2019-02" db="EMBL/GenBank/DDBJ databases">
        <title>Draft genome of the type strain Pelomonas aquatica CCUG 52575T.</title>
        <authorList>
            <person name="Gomila M."/>
            <person name="Lalucat J."/>
        </authorList>
    </citation>
    <scope>NUCLEOTIDE SEQUENCE</scope>
    <source>
        <strain evidence="7">CCUG 52575</strain>
    </source>
</reference>
<dbReference type="AlphaFoldDB" id="A0A9X4LJP7"/>
<accession>A0A9X4LJP7</accession>
<evidence type="ECO:0000256" key="5">
    <source>
        <dbReference type="SAM" id="SignalP"/>
    </source>
</evidence>
<keyword evidence="2" id="KW-0479">Metal-binding</keyword>
<dbReference type="InterPro" id="IPR011057">
    <property type="entry name" value="Mss4-like_sf"/>
</dbReference>
<protein>
    <submittedName>
        <fullName evidence="7">GFA family protein</fullName>
    </submittedName>
</protein>
<evidence type="ECO:0000256" key="4">
    <source>
        <dbReference type="ARBA" id="ARBA00023239"/>
    </source>
</evidence>
<evidence type="ECO:0000256" key="2">
    <source>
        <dbReference type="ARBA" id="ARBA00022723"/>
    </source>
</evidence>
<dbReference type="PROSITE" id="PS51891">
    <property type="entry name" value="CENP_V_GFA"/>
    <property type="match status" value="1"/>
</dbReference>
<dbReference type="SUPFAM" id="SSF51316">
    <property type="entry name" value="Mss4-like"/>
    <property type="match status" value="1"/>
</dbReference>
<organism evidence="7 8">
    <name type="scientific">Pelomonas aquatica</name>
    <dbReference type="NCBI Taxonomy" id="431058"/>
    <lineage>
        <taxon>Bacteria</taxon>
        <taxon>Pseudomonadati</taxon>
        <taxon>Pseudomonadota</taxon>
        <taxon>Betaproteobacteria</taxon>
        <taxon>Burkholderiales</taxon>
        <taxon>Sphaerotilaceae</taxon>
        <taxon>Roseateles</taxon>
    </lineage>
</organism>
<dbReference type="EMBL" id="SGUG01000007">
    <property type="protein sequence ID" value="MDG0862120.1"/>
    <property type="molecule type" value="Genomic_DNA"/>
</dbReference>
<evidence type="ECO:0000313" key="8">
    <source>
        <dbReference type="Proteomes" id="UP001152766"/>
    </source>
</evidence>
<feature type="chain" id="PRO_5040739836" evidence="5">
    <location>
        <begin position="26"/>
        <end position="149"/>
    </location>
</feature>
<gene>
    <name evidence="7" type="ORF">EXJ73_06490</name>
</gene>
<dbReference type="GO" id="GO:0046872">
    <property type="term" value="F:metal ion binding"/>
    <property type="evidence" value="ECO:0007669"/>
    <property type="project" value="UniProtKB-KW"/>
</dbReference>
<dbReference type="Gene3D" id="3.90.1590.10">
    <property type="entry name" value="glutathione-dependent formaldehyde- activating enzyme (gfa)"/>
    <property type="match status" value="1"/>
</dbReference>
<dbReference type="PANTHER" id="PTHR33337">
    <property type="entry name" value="GFA DOMAIN-CONTAINING PROTEIN"/>
    <property type="match status" value="1"/>
</dbReference>
<evidence type="ECO:0000313" key="7">
    <source>
        <dbReference type="EMBL" id="MDG0862120.1"/>
    </source>
</evidence>
<keyword evidence="5" id="KW-0732">Signal</keyword>
<feature type="domain" description="CENP-V/GFA" evidence="6">
    <location>
        <begin position="7"/>
        <end position="124"/>
    </location>
</feature>
<comment type="similarity">
    <text evidence="1">Belongs to the Gfa family.</text>
</comment>
<dbReference type="PANTHER" id="PTHR33337:SF40">
    <property type="entry name" value="CENP-V_GFA DOMAIN-CONTAINING PROTEIN-RELATED"/>
    <property type="match status" value="1"/>
</dbReference>
<dbReference type="Proteomes" id="UP001152766">
    <property type="component" value="Unassembled WGS sequence"/>
</dbReference>
<evidence type="ECO:0000256" key="3">
    <source>
        <dbReference type="ARBA" id="ARBA00022833"/>
    </source>
</evidence>
<sequence>MMDGTGATGLSVRCYCAAVSIAASAAPKSVVNCHCGQCRRLSGAAFSTWVSFPRSALAVTGREPLSAFQATANVRRHFCRNCGSHVFTEDLRLPQILGVPAGALEGQPPPPSAHYFVDDKAAWHGLCDDLPRFGGESGMVPATTPRDSR</sequence>
<name>A0A9X4LJP7_9BURK</name>
<dbReference type="GO" id="GO:0016846">
    <property type="term" value="F:carbon-sulfur lyase activity"/>
    <property type="evidence" value="ECO:0007669"/>
    <property type="project" value="InterPro"/>
</dbReference>
<keyword evidence="4" id="KW-0456">Lyase</keyword>
<dbReference type="InterPro" id="IPR006913">
    <property type="entry name" value="CENP-V/GFA"/>
</dbReference>
<feature type="signal peptide" evidence="5">
    <location>
        <begin position="1"/>
        <end position="25"/>
    </location>
</feature>